<feature type="region of interest" description="Disordered" evidence="1">
    <location>
        <begin position="33"/>
        <end position="57"/>
    </location>
</feature>
<dbReference type="Pfam" id="PF13911">
    <property type="entry name" value="AhpC-TSA_2"/>
    <property type="match status" value="1"/>
</dbReference>
<dbReference type="AlphaFoldDB" id="Q4TDG5"/>
<dbReference type="OrthoDB" id="40334at2759"/>
<organism evidence="2">
    <name type="scientific">Tetraodon nigroviridis</name>
    <name type="common">Spotted green pufferfish</name>
    <name type="synonym">Chelonodon nigroviridis</name>
    <dbReference type="NCBI Taxonomy" id="99883"/>
    <lineage>
        <taxon>Eukaryota</taxon>
        <taxon>Metazoa</taxon>
        <taxon>Chordata</taxon>
        <taxon>Craniata</taxon>
        <taxon>Vertebrata</taxon>
        <taxon>Euteleostomi</taxon>
        <taxon>Actinopterygii</taxon>
        <taxon>Neopterygii</taxon>
        <taxon>Teleostei</taxon>
        <taxon>Neoteleostei</taxon>
        <taxon>Acanthomorphata</taxon>
        <taxon>Eupercaria</taxon>
        <taxon>Tetraodontiformes</taxon>
        <taxon>Tetradontoidea</taxon>
        <taxon>Tetraodontidae</taxon>
        <taxon>Tetraodon</taxon>
    </lineage>
</organism>
<feature type="non-terminal residue" evidence="2">
    <location>
        <position position="1"/>
    </location>
</feature>
<comment type="caution">
    <text evidence="2">The sequence shown here is derived from an EMBL/GenBank/DDBJ whole genome shotgun (WGS) entry which is preliminary data.</text>
</comment>
<evidence type="ECO:0000313" key="2">
    <source>
        <dbReference type="EMBL" id="CAF89067.1"/>
    </source>
</evidence>
<feature type="non-terminal residue" evidence="2">
    <location>
        <position position="116"/>
    </location>
</feature>
<reference evidence="2" key="1">
    <citation type="journal article" date="2004" name="Nature">
        <title>Genome duplication in the teleost fish Tetraodon nigroviridis reveals the early vertebrate proto-karyotype.</title>
        <authorList>
            <person name="Jaillon O."/>
            <person name="Aury J.-M."/>
            <person name="Brunet F."/>
            <person name="Petit J.-L."/>
            <person name="Stange-Thomann N."/>
            <person name="Mauceli E."/>
            <person name="Bouneau L."/>
            <person name="Fischer C."/>
            <person name="Ozouf-Costaz C."/>
            <person name="Bernot A."/>
            <person name="Nicaud S."/>
            <person name="Jaffe D."/>
            <person name="Fisher S."/>
            <person name="Lutfalla G."/>
            <person name="Dossat C."/>
            <person name="Segurens B."/>
            <person name="Dasilva C."/>
            <person name="Salanoubat M."/>
            <person name="Levy M."/>
            <person name="Boudet N."/>
            <person name="Castellano S."/>
            <person name="Anthouard V."/>
            <person name="Jubin C."/>
            <person name="Castelli V."/>
            <person name="Katinka M."/>
            <person name="Vacherie B."/>
            <person name="Biemont C."/>
            <person name="Skalli Z."/>
            <person name="Cattolico L."/>
            <person name="Poulain J."/>
            <person name="De Berardinis V."/>
            <person name="Cruaud C."/>
            <person name="Duprat S."/>
            <person name="Brottier P."/>
            <person name="Coutanceau J.-P."/>
            <person name="Gouzy J."/>
            <person name="Parra G."/>
            <person name="Lardier G."/>
            <person name="Chapple C."/>
            <person name="McKernan K.J."/>
            <person name="McEwan P."/>
            <person name="Bosak S."/>
            <person name="Kellis M."/>
            <person name="Volff J.-N."/>
            <person name="Guigo R."/>
            <person name="Zody M.C."/>
            <person name="Mesirov J."/>
            <person name="Lindblad-Toh K."/>
            <person name="Birren B."/>
            <person name="Nusbaum C."/>
            <person name="Kahn D."/>
            <person name="Robinson-Rechavi M."/>
            <person name="Laudet V."/>
            <person name="Schachter V."/>
            <person name="Quetier F."/>
            <person name="Saurin W."/>
            <person name="Scarpelli C."/>
            <person name="Wincker P."/>
            <person name="Lander E.S."/>
            <person name="Weissenbach J."/>
            <person name="Roest Crollius H."/>
        </authorList>
    </citation>
    <scope>NUCLEOTIDE SEQUENCE [LARGE SCALE GENOMIC DNA]</scope>
</reference>
<evidence type="ECO:0000256" key="1">
    <source>
        <dbReference type="SAM" id="MobiDB-lite"/>
    </source>
</evidence>
<gene>
    <name evidence="2" type="ORF">GSTENG00002808001</name>
</gene>
<proteinExistence type="predicted"/>
<feature type="compositionally biased region" description="Gly residues" evidence="1">
    <location>
        <begin position="35"/>
        <end position="56"/>
    </location>
</feature>
<dbReference type="InterPro" id="IPR032801">
    <property type="entry name" value="PXL2A/B/C"/>
</dbReference>
<accession>Q4TDG5</accession>
<protein>
    <submittedName>
        <fullName evidence="2">(spotted green pufferfish) hypothetical protein</fullName>
    </submittedName>
</protein>
<sequence>RGAPVSVEGPACCSLLPAQVWLSDMPLDRCRNQQAGGGLRGRRGGPGGHRAGGGRAEGVQGRRVFQRMYTAISVVPAAMGKKVRDVAAKAKADGVEGNFSGDLLQSGGMLIVAKGT</sequence>
<dbReference type="EMBL" id="CAAE01006277">
    <property type="protein sequence ID" value="CAF89067.1"/>
    <property type="molecule type" value="Genomic_DNA"/>
</dbReference>
<dbReference type="KEGG" id="tng:GSTEN00002808G001"/>
<reference evidence="2" key="2">
    <citation type="submission" date="2004-02" db="EMBL/GenBank/DDBJ databases">
        <authorList>
            <consortium name="Genoscope"/>
            <consortium name="Whitehead Institute Centre for Genome Research"/>
        </authorList>
    </citation>
    <scope>NUCLEOTIDE SEQUENCE</scope>
</reference>
<name>Q4TDG5_TETNG</name>